<sequence>MGSAFVDRFGYLAVRAGRRQASTPFRVLEIWESFVDDACDGYAGTLFEYWDELSVRRFLQGVLDDPVIRETAEIDWFAAEVARIDGKFRELLNAGFAVPGGGPEWWARRIPRVADEEMTQNVKDHFGIELEIG</sequence>
<evidence type="ECO:0000313" key="1">
    <source>
        <dbReference type="EMBL" id="MEU3782497.1"/>
    </source>
</evidence>
<gene>
    <name evidence="1" type="ORF">AB0E89_18305</name>
</gene>
<protein>
    <submittedName>
        <fullName evidence="1">Uncharacterized protein</fullName>
    </submittedName>
</protein>
<dbReference type="RefSeq" id="WP_361703295.1">
    <property type="nucleotide sequence ID" value="NZ_JBEZVE010000009.1"/>
</dbReference>
<accession>A0ABV2ZIW7</accession>
<comment type="caution">
    <text evidence="1">The sequence shown here is derived from an EMBL/GenBank/DDBJ whole genome shotgun (WGS) entry which is preliminary data.</text>
</comment>
<name>A0ABV2ZIW7_9ACTN</name>
<keyword evidence="2" id="KW-1185">Reference proteome</keyword>
<evidence type="ECO:0000313" key="2">
    <source>
        <dbReference type="Proteomes" id="UP001550739"/>
    </source>
</evidence>
<dbReference type="Proteomes" id="UP001550739">
    <property type="component" value="Unassembled WGS sequence"/>
</dbReference>
<proteinExistence type="predicted"/>
<reference evidence="1 2" key="1">
    <citation type="submission" date="2024-06" db="EMBL/GenBank/DDBJ databases">
        <title>The Natural Products Discovery Center: Release of the First 8490 Sequenced Strains for Exploring Actinobacteria Biosynthetic Diversity.</title>
        <authorList>
            <person name="Kalkreuter E."/>
            <person name="Kautsar S.A."/>
            <person name="Yang D."/>
            <person name="Bader C.D."/>
            <person name="Teijaro C.N."/>
            <person name="Fluegel L."/>
            <person name="Davis C.M."/>
            <person name="Simpson J.R."/>
            <person name="Lauterbach L."/>
            <person name="Steele A.D."/>
            <person name="Gui C."/>
            <person name="Meng S."/>
            <person name="Li G."/>
            <person name="Viehrig K."/>
            <person name="Ye F."/>
            <person name="Su P."/>
            <person name="Kiefer A.F."/>
            <person name="Nichols A."/>
            <person name="Cepeda A.J."/>
            <person name="Yan W."/>
            <person name="Fan B."/>
            <person name="Jiang Y."/>
            <person name="Adhikari A."/>
            <person name="Zheng C.-J."/>
            <person name="Schuster L."/>
            <person name="Cowan T.M."/>
            <person name="Smanski M.J."/>
            <person name="Chevrette M.G."/>
            <person name="De Carvalho L.P.S."/>
            <person name="Shen B."/>
        </authorList>
    </citation>
    <scope>NUCLEOTIDE SEQUENCE [LARGE SCALE GENOMIC DNA]</scope>
    <source>
        <strain evidence="1 2">NPDC033843</strain>
    </source>
</reference>
<dbReference type="EMBL" id="JBEZVE010000009">
    <property type="protein sequence ID" value="MEU3782497.1"/>
    <property type="molecule type" value="Genomic_DNA"/>
</dbReference>
<organism evidence="1 2">
    <name type="scientific">Streptomyces sp. 900129855</name>
    <dbReference type="NCBI Taxonomy" id="3155129"/>
    <lineage>
        <taxon>Bacteria</taxon>
        <taxon>Bacillati</taxon>
        <taxon>Actinomycetota</taxon>
        <taxon>Actinomycetes</taxon>
        <taxon>Kitasatosporales</taxon>
        <taxon>Streptomycetaceae</taxon>
        <taxon>Streptomyces</taxon>
    </lineage>
</organism>